<gene>
    <name evidence="1" type="ORF">DM01DRAFT_1033472</name>
</gene>
<dbReference type="AlphaFoldDB" id="A0A1X2GI40"/>
<keyword evidence="2" id="KW-1185">Reference proteome</keyword>
<evidence type="ECO:0000313" key="1">
    <source>
        <dbReference type="EMBL" id="ORX54359.1"/>
    </source>
</evidence>
<dbReference type="EMBL" id="MCGT01000013">
    <property type="protein sequence ID" value="ORX54359.1"/>
    <property type="molecule type" value="Genomic_DNA"/>
</dbReference>
<accession>A0A1X2GI40</accession>
<sequence>MRYPSLHYLLLCSQTFLNVDQFRIQMHRLLQDIDLALNGEMAVGRSGGLELARARVAMAWEAWRLSARLTRMGNVSRPGPCHKKRSGRTISFPFIACLPCSHSSTDAQSLAKGYVENTVAARVCKFHERWPLASHPFKASTFSSLTMLSRMRSADLSVTKECHTRVKTLR</sequence>
<name>A0A1X2GI40_9FUNG</name>
<dbReference type="Proteomes" id="UP000242146">
    <property type="component" value="Unassembled WGS sequence"/>
</dbReference>
<evidence type="ECO:0000313" key="2">
    <source>
        <dbReference type="Proteomes" id="UP000242146"/>
    </source>
</evidence>
<comment type="caution">
    <text evidence="1">The sequence shown here is derived from an EMBL/GenBank/DDBJ whole genome shotgun (WGS) entry which is preliminary data.</text>
</comment>
<protein>
    <submittedName>
        <fullName evidence="1">Uncharacterized protein</fullName>
    </submittedName>
</protein>
<organism evidence="1 2">
    <name type="scientific">Hesseltinella vesiculosa</name>
    <dbReference type="NCBI Taxonomy" id="101127"/>
    <lineage>
        <taxon>Eukaryota</taxon>
        <taxon>Fungi</taxon>
        <taxon>Fungi incertae sedis</taxon>
        <taxon>Mucoromycota</taxon>
        <taxon>Mucoromycotina</taxon>
        <taxon>Mucoromycetes</taxon>
        <taxon>Mucorales</taxon>
        <taxon>Cunninghamellaceae</taxon>
        <taxon>Hesseltinella</taxon>
    </lineage>
</organism>
<reference evidence="1 2" key="1">
    <citation type="submission" date="2016-07" db="EMBL/GenBank/DDBJ databases">
        <title>Pervasive Adenine N6-methylation of Active Genes in Fungi.</title>
        <authorList>
            <consortium name="DOE Joint Genome Institute"/>
            <person name="Mondo S.J."/>
            <person name="Dannebaum R.O."/>
            <person name="Kuo R.C."/>
            <person name="Labutti K."/>
            <person name="Haridas S."/>
            <person name="Kuo A."/>
            <person name="Salamov A."/>
            <person name="Ahrendt S.R."/>
            <person name="Lipzen A."/>
            <person name="Sullivan W."/>
            <person name="Andreopoulos W.B."/>
            <person name="Clum A."/>
            <person name="Lindquist E."/>
            <person name="Daum C."/>
            <person name="Ramamoorthy G.K."/>
            <person name="Gryganskyi A."/>
            <person name="Culley D."/>
            <person name="Magnuson J.K."/>
            <person name="James T.Y."/>
            <person name="O'Malley M.A."/>
            <person name="Stajich J.E."/>
            <person name="Spatafora J.W."/>
            <person name="Visel A."/>
            <person name="Grigoriev I.V."/>
        </authorList>
    </citation>
    <scope>NUCLEOTIDE SEQUENCE [LARGE SCALE GENOMIC DNA]</scope>
    <source>
        <strain evidence="1 2">NRRL 3301</strain>
    </source>
</reference>
<proteinExistence type="predicted"/>